<dbReference type="CDD" id="cd06267">
    <property type="entry name" value="PBP1_LacI_sugar_binding-like"/>
    <property type="match status" value="1"/>
</dbReference>
<gene>
    <name evidence="5" type="ORF">S01H1_58936</name>
</gene>
<evidence type="ECO:0000256" key="1">
    <source>
        <dbReference type="ARBA" id="ARBA00023015"/>
    </source>
</evidence>
<organism evidence="5">
    <name type="scientific">marine sediment metagenome</name>
    <dbReference type="NCBI Taxonomy" id="412755"/>
    <lineage>
        <taxon>unclassified sequences</taxon>
        <taxon>metagenomes</taxon>
        <taxon>ecological metagenomes</taxon>
    </lineage>
</organism>
<accession>X0WGA0</accession>
<comment type="caution">
    <text evidence="5">The sequence shown here is derived from an EMBL/GenBank/DDBJ whole genome shotgun (WGS) entry which is preliminary data.</text>
</comment>
<keyword evidence="2" id="KW-0238">DNA-binding</keyword>
<sequence length="170" mass="18509">ALGHRRIGHITRPQDCTPVRDRMAGYKQALIDAGLPVKPQYVRGGADEGASYRAARELLRMEERPSAIFAVSDSTAISSFRAIKDSGLRVPEDIALVGFGNGERSVDLEVPLTAVDQPKSEMGEKATEVLVQRIEHPEMTEVQRIQMRPRLVIRESCGASRMGVIAGASG</sequence>
<dbReference type="PANTHER" id="PTHR30146">
    <property type="entry name" value="LACI-RELATED TRANSCRIPTIONAL REPRESSOR"/>
    <property type="match status" value="1"/>
</dbReference>
<dbReference type="GO" id="GO:0000976">
    <property type="term" value="F:transcription cis-regulatory region binding"/>
    <property type="evidence" value="ECO:0007669"/>
    <property type="project" value="TreeGrafter"/>
</dbReference>
<feature type="non-terminal residue" evidence="5">
    <location>
        <position position="1"/>
    </location>
</feature>
<dbReference type="PANTHER" id="PTHR30146:SF109">
    <property type="entry name" value="HTH-TYPE TRANSCRIPTIONAL REGULATOR GALS"/>
    <property type="match status" value="1"/>
</dbReference>
<dbReference type="SUPFAM" id="SSF53822">
    <property type="entry name" value="Periplasmic binding protein-like I"/>
    <property type="match status" value="1"/>
</dbReference>
<proteinExistence type="predicted"/>
<dbReference type="Gene3D" id="3.40.50.2300">
    <property type="match status" value="1"/>
</dbReference>
<dbReference type="AlphaFoldDB" id="X0WGA0"/>
<dbReference type="GO" id="GO:0003700">
    <property type="term" value="F:DNA-binding transcription factor activity"/>
    <property type="evidence" value="ECO:0007669"/>
    <property type="project" value="TreeGrafter"/>
</dbReference>
<evidence type="ECO:0000256" key="2">
    <source>
        <dbReference type="ARBA" id="ARBA00023125"/>
    </source>
</evidence>
<evidence type="ECO:0000259" key="4">
    <source>
        <dbReference type="Pfam" id="PF13377"/>
    </source>
</evidence>
<reference evidence="5" key="1">
    <citation type="journal article" date="2014" name="Front. Microbiol.">
        <title>High frequency of phylogenetically diverse reductive dehalogenase-homologous genes in deep subseafloor sedimentary metagenomes.</title>
        <authorList>
            <person name="Kawai M."/>
            <person name="Futagami T."/>
            <person name="Toyoda A."/>
            <person name="Takaki Y."/>
            <person name="Nishi S."/>
            <person name="Hori S."/>
            <person name="Arai W."/>
            <person name="Tsubouchi T."/>
            <person name="Morono Y."/>
            <person name="Uchiyama I."/>
            <person name="Ito T."/>
            <person name="Fujiyama A."/>
            <person name="Inagaki F."/>
            <person name="Takami H."/>
        </authorList>
    </citation>
    <scope>NUCLEOTIDE SEQUENCE</scope>
    <source>
        <strain evidence="5">Expedition CK06-06</strain>
    </source>
</reference>
<dbReference type="Pfam" id="PF13377">
    <property type="entry name" value="Peripla_BP_3"/>
    <property type="match status" value="1"/>
</dbReference>
<dbReference type="InterPro" id="IPR046335">
    <property type="entry name" value="LacI/GalR-like_sensor"/>
</dbReference>
<feature type="domain" description="Transcriptional regulator LacI/GalR-like sensor" evidence="4">
    <location>
        <begin position="2"/>
        <end position="157"/>
    </location>
</feature>
<evidence type="ECO:0000256" key="3">
    <source>
        <dbReference type="ARBA" id="ARBA00023163"/>
    </source>
</evidence>
<keyword evidence="1" id="KW-0805">Transcription regulation</keyword>
<dbReference type="InterPro" id="IPR028082">
    <property type="entry name" value="Peripla_BP_I"/>
</dbReference>
<name>X0WGA0_9ZZZZ</name>
<keyword evidence="3" id="KW-0804">Transcription</keyword>
<protein>
    <recommendedName>
        <fullName evidence="4">Transcriptional regulator LacI/GalR-like sensor domain-containing protein</fullName>
    </recommendedName>
</protein>
<dbReference type="EMBL" id="BARS01038519">
    <property type="protein sequence ID" value="GAG23543.1"/>
    <property type="molecule type" value="Genomic_DNA"/>
</dbReference>
<evidence type="ECO:0000313" key="5">
    <source>
        <dbReference type="EMBL" id="GAG23543.1"/>
    </source>
</evidence>